<sequence length="119" mass="13486">MARINQFNPKRTFRGNQHTNEHKSNSRCSTSTSTDSVKCIRNMYEINIRYPNVLGSIGRSKASGKIFSAVMNLSPPNTKFEKYNTKLLAAVTEGCEASMRHAANKVTRMRRKIRRGCCL</sequence>
<comment type="caution">
    <text evidence="2">The sequence shown here is derived from an EMBL/GenBank/DDBJ whole genome shotgun (WGS) entry which is preliminary data.</text>
</comment>
<accession>A0ABQ9H983</accession>
<gene>
    <name evidence="2" type="ORF">PR048_017113</name>
</gene>
<evidence type="ECO:0000256" key="1">
    <source>
        <dbReference type="SAM" id="MobiDB-lite"/>
    </source>
</evidence>
<organism evidence="2 3">
    <name type="scientific">Dryococelus australis</name>
    <dbReference type="NCBI Taxonomy" id="614101"/>
    <lineage>
        <taxon>Eukaryota</taxon>
        <taxon>Metazoa</taxon>
        <taxon>Ecdysozoa</taxon>
        <taxon>Arthropoda</taxon>
        <taxon>Hexapoda</taxon>
        <taxon>Insecta</taxon>
        <taxon>Pterygota</taxon>
        <taxon>Neoptera</taxon>
        <taxon>Polyneoptera</taxon>
        <taxon>Phasmatodea</taxon>
        <taxon>Verophasmatodea</taxon>
        <taxon>Anareolatae</taxon>
        <taxon>Phasmatidae</taxon>
        <taxon>Eurycanthinae</taxon>
        <taxon>Dryococelus</taxon>
    </lineage>
</organism>
<feature type="compositionally biased region" description="Polar residues" evidence="1">
    <location>
        <begin position="1"/>
        <end position="18"/>
    </location>
</feature>
<evidence type="ECO:0000313" key="2">
    <source>
        <dbReference type="EMBL" id="KAJ8880643.1"/>
    </source>
</evidence>
<keyword evidence="3" id="KW-1185">Reference proteome</keyword>
<proteinExistence type="predicted"/>
<protein>
    <submittedName>
        <fullName evidence="2">Uncharacterized protein</fullName>
    </submittedName>
</protein>
<reference evidence="2 3" key="1">
    <citation type="submission" date="2023-02" db="EMBL/GenBank/DDBJ databases">
        <title>LHISI_Scaffold_Assembly.</title>
        <authorList>
            <person name="Stuart O.P."/>
            <person name="Cleave R."/>
            <person name="Magrath M.J.L."/>
            <person name="Mikheyev A.S."/>
        </authorList>
    </citation>
    <scope>NUCLEOTIDE SEQUENCE [LARGE SCALE GENOMIC DNA]</scope>
    <source>
        <strain evidence="2">Daus_M_001</strain>
        <tissue evidence="2">Leg muscle</tissue>
    </source>
</reference>
<dbReference type="EMBL" id="JARBHB010000006">
    <property type="protein sequence ID" value="KAJ8880643.1"/>
    <property type="molecule type" value="Genomic_DNA"/>
</dbReference>
<evidence type="ECO:0000313" key="3">
    <source>
        <dbReference type="Proteomes" id="UP001159363"/>
    </source>
</evidence>
<feature type="region of interest" description="Disordered" evidence="1">
    <location>
        <begin position="1"/>
        <end position="33"/>
    </location>
</feature>
<name>A0ABQ9H983_9NEOP</name>
<dbReference type="Proteomes" id="UP001159363">
    <property type="component" value="Chromosome 5"/>
</dbReference>